<feature type="domain" description="Argonaute linker 1" evidence="1">
    <location>
        <begin position="224"/>
        <end position="277"/>
    </location>
</feature>
<dbReference type="SMART" id="SM01163">
    <property type="entry name" value="DUF1785"/>
    <property type="match status" value="1"/>
</dbReference>
<evidence type="ECO:0000259" key="1">
    <source>
        <dbReference type="SMART" id="SM01163"/>
    </source>
</evidence>
<dbReference type="InterPro" id="IPR014811">
    <property type="entry name" value="ArgoL1"/>
</dbReference>
<name>A0A5M9MRG4_9EURO</name>
<gene>
    <name evidence="2" type="ORF">ATNIH1004_002159</name>
</gene>
<comment type="caution">
    <text evidence="2">The sequence shown here is derived from an EMBL/GenBank/DDBJ whole genome shotgun (WGS) entry which is preliminary data.</text>
</comment>
<dbReference type="Proteomes" id="UP000324241">
    <property type="component" value="Unassembled WGS sequence"/>
</dbReference>
<dbReference type="OrthoDB" id="10252740at2759"/>
<evidence type="ECO:0000313" key="3">
    <source>
        <dbReference type="Proteomes" id="UP000324241"/>
    </source>
</evidence>
<dbReference type="EMBL" id="QUQM01000001">
    <property type="protein sequence ID" value="KAA8649488.1"/>
    <property type="molecule type" value="Genomic_DNA"/>
</dbReference>
<organism evidence="2 3">
    <name type="scientific">Aspergillus tanneri</name>
    <dbReference type="NCBI Taxonomy" id="1220188"/>
    <lineage>
        <taxon>Eukaryota</taxon>
        <taxon>Fungi</taxon>
        <taxon>Dikarya</taxon>
        <taxon>Ascomycota</taxon>
        <taxon>Pezizomycotina</taxon>
        <taxon>Eurotiomycetes</taxon>
        <taxon>Eurotiomycetidae</taxon>
        <taxon>Eurotiales</taxon>
        <taxon>Aspergillaceae</taxon>
        <taxon>Aspergillus</taxon>
        <taxon>Aspergillus subgen. Circumdati</taxon>
    </lineage>
</organism>
<dbReference type="PANTHER" id="PTHR22891">
    <property type="entry name" value="EUKARYOTIC TRANSLATION INITIATION FACTOR 2C"/>
    <property type="match status" value="1"/>
</dbReference>
<protein>
    <recommendedName>
        <fullName evidence="1">Argonaute linker 1 domain-containing protein</fullName>
    </recommendedName>
</protein>
<dbReference type="GeneID" id="54324861"/>
<accession>A0A5M9MRG4</accession>
<dbReference type="Pfam" id="PF16486">
    <property type="entry name" value="ArgoN"/>
    <property type="match status" value="1"/>
</dbReference>
<evidence type="ECO:0000313" key="2">
    <source>
        <dbReference type="EMBL" id="KAA8649488.1"/>
    </source>
</evidence>
<dbReference type="RefSeq" id="XP_033428849.1">
    <property type="nucleotide sequence ID" value="XM_033566854.1"/>
</dbReference>
<dbReference type="VEuPathDB" id="FungiDB:EYZ11_013414"/>
<dbReference type="AlphaFoldDB" id="A0A5M9MRG4"/>
<dbReference type="InterPro" id="IPR032474">
    <property type="entry name" value="Argonaute_N"/>
</dbReference>
<dbReference type="Pfam" id="PF08699">
    <property type="entry name" value="ArgoL1"/>
    <property type="match status" value="1"/>
</dbReference>
<reference evidence="2 3" key="1">
    <citation type="submission" date="2019-08" db="EMBL/GenBank/DDBJ databases">
        <title>The genome sequence of a newly discovered highly antifungal drug resistant Aspergillus species, Aspergillus tanneri NIH 1004.</title>
        <authorList>
            <person name="Mounaud S."/>
            <person name="Singh I."/>
            <person name="Joardar V."/>
            <person name="Pakala S."/>
            <person name="Pakala S."/>
            <person name="Venepally P."/>
            <person name="Chung J.K."/>
            <person name="Losada L."/>
            <person name="Nierman W.C."/>
        </authorList>
    </citation>
    <scope>NUCLEOTIDE SEQUENCE [LARGE SCALE GENOMIC DNA]</scope>
    <source>
        <strain evidence="2 3">NIH1004</strain>
    </source>
</reference>
<proteinExistence type="predicted"/>
<sequence>MATRTKHVTKLRVEGSGHYETTASLSLHVHPPFPEADSNRVKGAFTYPDYVPVLGEIVADVENTLIKPSAGQKKAPTDALMPQRPGFGTQGRKVMLWANSFPLAFKDDVQLHRYSVNILPGDERSKVPTGKKMKRVVQLLLDDHFPGKKLEIASDFKSNLISATKLELNDAGYRVLYRGTLRASELVNYLTSTGAGALLSSKDETIQGLNIVIGHTPEAAIGILSVGSSKHFRLATAEKMDLGGGLTALQGFFFSVRAATARVIVNVQVKNAAFYKEGPLELLADH</sequence>